<protein>
    <recommendedName>
        <fullName evidence="5">Cell division protein ZapB</fullName>
    </recommendedName>
</protein>
<name>A0A2W7NDS3_9BACT</name>
<dbReference type="OrthoDB" id="848185at2"/>
<sequence length="298" mass="34029">MNQSNHPKFTKNTTYLLIAIGLLLALVVYLMIDKKVVVVEKEKEIDEITLEKAILARDYSELALEYDSLQTNNSEINQHLDRERERVSQLLEEIKTMKSANAAQINQYKKELSSLRNVMRNFIVQIDSLNSRNQQLTQENKEVRQQYSQIQDSYSELSKEKETLVQKVEIAAKLETHGITAMGLNNRNKETNKAVRTDKIKVSFTLLKNVTAPVGEKQIFMRLQRPDGALLFHADEDRFAFEGSQINFSAAKTVEYGGENIDLAIIYDADEGELMAGKYDIDLFADGKQIGKAKFELK</sequence>
<keyword evidence="2" id="KW-0472">Membrane</keyword>
<dbReference type="Proteomes" id="UP000249239">
    <property type="component" value="Unassembled WGS sequence"/>
</dbReference>
<keyword evidence="2" id="KW-1133">Transmembrane helix</keyword>
<proteinExistence type="predicted"/>
<dbReference type="RefSeq" id="WP_111446978.1">
    <property type="nucleotide sequence ID" value="NZ_QKZK01000042.1"/>
</dbReference>
<evidence type="ECO:0000313" key="4">
    <source>
        <dbReference type="Proteomes" id="UP000249239"/>
    </source>
</evidence>
<dbReference type="Gene3D" id="1.10.287.1490">
    <property type="match status" value="1"/>
</dbReference>
<feature type="coiled-coil region" evidence="1">
    <location>
        <begin position="38"/>
        <end position="167"/>
    </location>
</feature>
<accession>A0A2W7NDS3</accession>
<dbReference type="AlphaFoldDB" id="A0A2W7NDS3"/>
<keyword evidence="4" id="KW-1185">Reference proteome</keyword>
<reference evidence="3 4" key="1">
    <citation type="submission" date="2018-06" db="EMBL/GenBank/DDBJ databases">
        <title>Genomic Encyclopedia of Archaeal and Bacterial Type Strains, Phase II (KMG-II): from individual species to whole genera.</title>
        <authorList>
            <person name="Goeker M."/>
        </authorList>
    </citation>
    <scope>NUCLEOTIDE SEQUENCE [LARGE SCALE GENOMIC DNA]</scope>
    <source>
        <strain evidence="3 4">DSM 6779</strain>
    </source>
</reference>
<evidence type="ECO:0008006" key="5">
    <source>
        <dbReference type="Google" id="ProtNLM"/>
    </source>
</evidence>
<evidence type="ECO:0000256" key="1">
    <source>
        <dbReference type="SAM" id="Coils"/>
    </source>
</evidence>
<dbReference type="EMBL" id="QKZK01000042">
    <property type="protein sequence ID" value="PZX11226.1"/>
    <property type="molecule type" value="Genomic_DNA"/>
</dbReference>
<keyword evidence="1" id="KW-0175">Coiled coil</keyword>
<keyword evidence="2" id="KW-0812">Transmembrane</keyword>
<organism evidence="3 4">
    <name type="scientific">Breznakibacter xylanolyticus</name>
    <dbReference type="NCBI Taxonomy" id="990"/>
    <lineage>
        <taxon>Bacteria</taxon>
        <taxon>Pseudomonadati</taxon>
        <taxon>Bacteroidota</taxon>
        <taxon>Bacteroidia</taxon>
        <taxon>Marinilabiliales</taxon>
        <taxon>Marinilabiliaceae</taxon>
        <taxon>Breznakibacter</taxon>
    </lineage>
</organism>
<gene>
    <name evidence="3" type="ORF">LX69_03180</name>
</gene>
<evidence type="ECO:0000256" key="2">
    <source>
        <dbReference type="SAM" id="Phobius"/>
    </source>
</evidence>
<comment type="caution">
    <text evidence="3">The sequence shown here is derived from an EMBL/GenBank/DDBJ whole genome shotgun (WGS) entry which is preliminary data.</text>
</comment>
<feature type="transmembrane region" description="Helical" evidence="2">
    <location>
        <begin position="12"/>
        <end position="32"/>
    </location>
</feature>
<evidence type="ECO:0000313" key="3">
    <source>
        <dbReference type="EMBL" id="PZX11226.1"/>
    </source>
</evidence>